<feature type="region of interest" description="Disordered" evidence="1">
    <location>
        <begin position="55"/>
        <end position="77"/>
    </location>
</feature>
<organism evidence="3 5">
    <name type="scientific">Haloterrigena gelatinilytica</name>
    <dbReference type="NCBI Taxonomy" id="2741724"/>
    <lineage>
        <taxon>Archaea</taxon>
        <taxon>Methanobacteriati</taxon>
        <taxon>Methanobacteriota</taxon>
        <taxon>Stenosarchaea group</taxon>
        <taxon>Halobacteria</taxon>
        <taxon>Halobacteriales</taxon>
        <taxon>Natrialbaceae</taxon>
        <taxon>Haloterrigena</taxon>
    </lineage>
</organism>
<dbReference type="Proteomes" id="UP000728647">
    <property type="component" value="Unassembled WGS sequence"/>
</dbReference>
<dbReference type="Proteomes" id="UP001016761">
    <property type="component" value="Unassembled WGS sequence"/>
</dbReference>
<protein>
    <recommendedName>
        <fullName evidence="2">DUF8106 domain-containing protein</fullName>
    </recommendedName>
</protein>
<dbReference type="OrthoDB" id="209680at2157"/>
<sequence length="77" mass="8275">MNSTVTDTSRPPDSKALLFCFECGHESAVDGDWNLEQRDGREHYSCPECGTTITARPADENAPASDSSGSRSYCAGD</sequence>
<dbReference type="RefSeq" id="WP_174679895.1">
    <property type="nucleotide sequence ID" value="NZ_JABUQZ010000001.1"/>
</dbReference>
<evidence type="ECO:0000313" key="3">
    <source>
        <dbReference type="EMBL" id="NUB92245.1"/>
    </source>
</evidence>
<dbReference type="Pfam" id="PF26408">
    <property type="entry name" value="DUF8106"/>
    <property type="match status" value="1"/>
</dbReference>
<dbReference type="InterPro" id="IPR058419">
    <property type="entry name" value="DUF8106"/>
</dbReference>
<dbReference type="EMBL" id="JABURA010000001">
    <property type="protein sequence ID" value="NUB92245.1"/>
    <property type="molecule type" value="Genomic_DNA"/>
</dbReference>
<evidence type="ECO:0000313" key="4">
    <source>
        <dbReference type="EMBL" id="NUC71925.1"/>
    </source>
</evidence>
<reference evidence="3 6" key="1">
    <citation type="submission" date="2020-06" db="EMBL/GenBank/DDBJ databases">
        <title>Haloterrigena sp. nov., an extremely halophilic archaeon isolated from a saline sediment.</title>
        <authorList>
            <person name="Liu B.-B."/>
        </authorList>
    </citation>
    <scope>NUCLEOTIDE SEQUENCE</scope>
    <source>
        <strain evidence="3">SYSU A121-1</strain>
        <strain evidence="4 6">SYSU A558-1</strain>
    </source>
</reference>
<dbReference type="AlphaFoldDB" id="A0A8J8KCB0"/>
<gene>
    <name evidence="3" type="ORF">HT576_14600</name>
    <name evidence="4" type="ORF">HTZ84_06315</name>
</gene>
<comment type="caution">
    <text evidence="3">The sequence shown here is derived from an EMBL/GenBank/DDBJ whole genome shotgun (WGS) entry which is preliminary data.</text>
</comment>
<accession>A0A8J8KCB0</accession>
<keyword evidence="6" id="KW-1185">Reference proteome</keyword>
<feature type="domain" description="DUF8106" evidence="2">
    <location>
        <begin position="14"/>
        <end position="56"/>
    </location>
</feature>
<name>A0A8J8KCB0_9EURY</name>
<evidence type="ECO:0000313" key="5">
    <source>
        <dbReference type="Proteomes" id="UP000728647"/>
    </source>
</evidence>
<evidence type="ECO:0000256" key="1">
    <source>
        <dbReference type="SAM" id="MobiDB-lite"/>
    </source>
</evidence>
<evidence type="ECO:0000313" key="6">
    <source>
        <dbReference type="Proteomes" id="UP001016761"/>
    </source>
</evidence>
<evidence type="ECO:0000259" key="2">
    <source>
        <dbReference type="Pfam" id="PF26408"/>
    </source>
</evidence>
<dbReference type="EMBL" id="JABUQZ010000001">
    <property type="protein sequence ID" value="NUC71925.1"/>
    <property type="molecule type" value="Genomic_DNA"/>
</dbReference>
<proteinExistence type="predicted"/>